<dbReference type="Pfam" id="PF06522">
    <property type="entry name" value="B12D"/>
    <property type="match status" value="1"/>
</dbReference>
<keyword evidence="1" id="KW-1133">Transmembrane helix</keyword>
<evidence type="ECO:0000256" key="1">
    <source>
        <dbReference type="SAM" id="Phobius"/>
    </source>
</evidence>
<proteinExistence type="predicted"/>
<gene>
    <name evidence="2" type="ORF">CTEN0397_LOCUS6301</name>
</gene>
<organism evidence="2">
    <name type="scientific">Cyclophora tenuis</name>
    <name type="common">Marine diatom</name>
    <dbReference type="NCBI Taxonomy" id="216820"/>
    <lineage>
        <taxon>Eukaryota</taxon>
        <taxon>Sar</taxon>
        <taxon>Stramenopiles</taxon>
        <taxon>Ochrophyta</taxon>
        <taxon>Bacillariophyta</taxon>
        <taxon>Fragilariophyceae</taxon>
        <taxon>Fragilariophycidae</taxon>
        <taxon>Cyclophorales</taxon>
        <taxon>Cyclophoraceae</taxon>
        <taxon>Cyclophora</taxon>
    </lineage>
</organism>
<evidence type="ECO:0000313" key="2">
    <source>
        <dbReference type="EMBL" id="CAD8935267.1"/>
    </source>
</evidence>
<keyword evidence="1" id="KW-0472">Membrane</keyword>
<reference evidence="2" key="1">
    <citation type="submission" date="2021-01" db="EMBL/GenBank/DDBJ databases">
        <authorList>
            <person name="Corre E."/>
            <person name="Pelletier E."/>
            <person name="Niang G."/>
            <person name="Scheremetjew M."/>
            <person name="Finn R."/>
            <person name="Kale V."/>
            <person name="Holt S."/>
            <person name="Cochrane G."/>
            <person name="Meng A."/>
            <person name="Brown T."/>
            <person name="Cohen L."/>
        </authorList>
    </citation>
    <scope>NUCLEOTIDE SEQUENCE</scope>
    <source>
        <strain evidence="2">ECT3854</strain>
    </source>
</reference>
<sequence>MLNNALRQTARTVGVRHQSSSVSTTFLKGRKALYSRETFKANWLSDTATYPLLAVMGAATLLVVGVGASCLSFSPDVRIYPSKRSSIVRTWGLPGYKHD</sequence>
<dbReference type="EMBL" id="HBFW01009748">
    <property type="protein sequence ID" value="CAD8935267.1"/>
    <property type="molecule type" value="Transcribed_RNA"/>
</dbReference>
<feature type="transmembrane region" description="Helical" evidence="1">
    <location>
        <begin position="52"/>
        <end position="74"/>
    </location>
</feature>
<accession>A0A7S1D3K4</accession>
<protein>
    <submittedName>
        <fullName evidence="2">Uncharacterized protein</fullName>
    </submittedName>
</protein>
<name>A0A7S1D3K4_CYCTE</name>
<dbReference type="AlphaFoldDB" id="A0A7S1D3K4"/>
<keyword evidence="1" id="KW-0812">Transmembrane</keyword>
<dbReference type="InterPro" id="IPR010530">
    <property type="entry name" value="B12D"/>
</dbReference>